<proteinExistence type="predicted"/>
<evidence type="ECO:0000256" key="2">
    <source>
        <dbReference type="SAM" id="SignalP"/>
    </source>
</evidence>
<dbReference type="EMBL" id="MCFH01000001">
    <property type="protein sequence ID" value="ORX61247.1"/>
    <property type="molecule type" value="Genomic_DNA"/>
</dbReference>
<dbReference type="InterPro" id="IPR050490">
    <property type="entry name" value="Bact_solute-bd_prot1"/>
</dbReference>
<dbReference type="OrthoDB" id="2157358at2759"/>
<dbReference type="PANTHER" id="PTHR43649">
    <property type="entry name" value="ARABINOSE-BINDING PROTEIN-RELATED"/>
    <property type="match status" value="1"/>
</dbReference>
<name>A0A1Y1VPA3_9FUNG</name>
<comment type="caution">
    <text evidence="3">The sequence shown here is derived from an EMBL/GenBank/DDBJ whole genome shotgun (WGS) entry which is preliminary data.</text>
</comment>
<reference evidence="3 4" key="1">
    <citation type="submission" date="2016-08" db="EMBL/GenBank/DDBJ databases">
        <title>Genomes of anaerobic fungi encode conserved fungal cellulosomes for biomass hydrolysis.</title>
        <authorList>
            <consortium name="DOE Joint Genome Institute"/>
            <person name="Haitjema C.H."/>
            <person name="Gilmore S.P."/>
            <person name="Henske J.K."/>
            <person name="Solomon K.V."/>
            <person name="De Groot R."/>
            <person name="Kuo A."/>
            <person name="Mondo S.J."/>
            <person name="Salamov A.A."/>
            <person name="Labutti K."/>
            <person name="Zhao Z."/>
            <person name="Chiniquy J."/>
            <person name="Barry K."/>
            <person name="Brewer H.M."/>
            <person name="Purvine S.O."/>
            <person name="Wright A.T."/>
            <person name="Boxma B."/>
            <person name="Van Alen T."/>
            <person name="Hackstein J.H."/>
            <person name="Baker S.E."/>
            <person name="Grigoriev I.V."/>
            <person name="O'Malley M.A."/>
        </authorList>
    </citation>
    <scope>NUCLEOTIDE SEQUENCE [LARGE SCALE GENOMIC DNA]</scope>
    <source>
        <strain evidence="4">finn</strain>
    </source>
</reference>
<dbReference type="Proteomes" id="UP000193719">
    <property type="component" value="Unassembled WGS sequence"/>
</dbReference>
<evidence type="ECO:0000313" key="3">
    <source>
        <dbReference type="EMBL" id="ORX61247.1"/>
    </source>
</evidence>
<keyword evidence="1" id="KW-1133">Transmembrane helix</keyword>
<dbReference type="SUPFAM" id="SSF53850">
    <property type="entry name" value="Periplasmic binding protein-like II"/>
    <property type="match status" value="1"/>
</dbReference>
<feature type="transmembrane region" description="Helical" evidence="1">
    <location>
        <begin position="423"/>
        <end position="440"/>
    </location>
</feature>
<accession>A0A1Y1VPA3</accession>
<organism evidence="3 4">
    <name type="scientific">Piromyces finnis</name>
    <dbReference type="NCBI Taxonomy" id="1754191"/>
    <lineage>
        <taxon>Eukaryota</taxon>
        <taxon>Fungi</taxon>
        <taxon>Fungi incertae sedis</taxon>
        <taxon>Chytridiomycota</taxon>
        <taxon>Chytridiomycota incertae sedis</taxon>
        <taxon>Neocallimastigomycetes</taxon>
        <taxon>Neocallimastigales</taxon>
        <taxon>Neocallimastigaceae</taxon>
        <taxon>Piromyces</taxon>
    </lineage>
</organism>
<dbReference type="Pfam" id="PF13416">
    <property type="entry name" value="SBP_bac_8"/>
    <property type="match status" value="1"/>
</dbReference>
<keyword evidence="1" id="KW-0472">Membrane</keyword>
<keyword evidence="4" id="KW-1185">Reference proteome</keyword>
<evidence type="ECO:0000256" key="1">
    <source>
        <dbReference type="SAM" id="Phobius"/>
    </source>
</evidence>
<protein>
    <submittedName>
        <fullName evidence="3">Periplasmic binding protein-like II</fullName>
    </submittedName>
</protein>
<evidence type="ECO:0000313" key="4">
    <source>
        <dbReference type="Proteomes" id="UP000193719"/>
    </source>
</evidence>
<gene>
    <name evidence="3" type="ORF">BCR36DRAFT_315782</name>
</gene>
<keyword evidence="1" id="KW-0812">Transmembrane</keyword>
<feature type="chain" id="PRO_5013254295" evidence="2">
    <location>
        <begin position="21"/>
        <end position="441"/>
    </location>
</feature>
<feature type="signal peptide" evidence="2">
    <location>
        <begin position="1"/>
        <end position="20"/>
    </location>
</feature>
<keyword evidence="2" id="KW-0732">Signal</keyword>
<dbReference type="PANTHER" id="PTHR43649:SF12">
    <property type="entry name" value="DIACETYLCHITOBIOSE BINDING PROTEIN DASA"/>
    <property type="match status" value="1"/>
</dbReference>
<reference evidence="3 4" key="2">
    <citation type="submission" date="2016-08" db="EMBL/GenBank/DDBJ databases">
        <title>Pervasive Adenine N6-methylation of Active Genes in Fungi.</title>
        <authorList>
            <consortium name="DOE Joint Genome Institute"/>
            <person name="Mondo S.J."/>
            <person name="Dannebaum R.O."/>
            <person name="Kuo R.C."/>
            <person name="Labutti K."/>
            <person name="Haridas S."/>
            <person name="Kuo A."/>
            <person name="Salamov A."/>
            <person name="Ahrendt S.R."/>
            <person name="Lipzen A."/>
            <person name="Sullivan W."/>
            <person name="Andreopoulos W.B."/>
            <person name="Clum A."/>
            <person name="Lindquist E."/>
            <person name="Daum C."/>
            <person name="Ramamoorthy G.K."/>
            <person name="Gryganskyi A."/>
            <person name="Culley D."/>
            <person name="Magnuson J.K."/>
            <person name="James T.Y."/>
            <person name="O'Malley M.A."/>
            <person name="Stajich J.E."/>
            <person name="Spatafora J.W."/>
            <person name="Visel A."/>
            <person name="Grigoriev I.V."/>
        </authorList>
    </citation>
    <scope>NUCLEOTIDE SEQUENCE [LARGE SCALE GENOMIC DNA]</scope>
    <source>
        <strain evidence="4">finn</strain>
    </source>
</reference>
<dbReference type="InterPro" id="IPR006059">
    <property type="entry name" value="SBP"/>
</dbReference>
<sequence>MCQLTILLSLLFLFFTLSYTVTINTIAYYQNGAGETIGLMVDKFNNYASENNLDIDLNLVYFGKTNSSETFEFYESFIESHFKKEFDKYELIFLNDLTIGTFGEHLLDLSDFVSKDLRKLYSGKSYYEHCFYKDKWISLPIFLDLTVLYSNDFLLKKYNKSLPKTWDELIETSKYIIDEEQKLGNSIIGYNGLFYDGEGGVCSIYEFINSFRKSKDDGFPKADSEEFASALKMMKKIKEEVSNDEQFQKNEVNYEEYLYTNNYVFSKFWYIPDTVLNSDKKISLLPGRTSELSGSIVGSNGLGINKYVTDESKRKAATEIIKYFSSVEFQKEMVMAYQLPTGISSLYDDEEVCGKVDCEMFKGFQMIARPSARIENYEAYSQEFRKNVYGYLYGDNTIEDTIAKITESEKYYISSANSRVKNFSLYLFSVMLSFLLYIIAF</sequence>
<dbReference type="Gene3D" id="3.40.190.10">
    <property type="entry name" value="Periplasmic binding protein-like II"/>
    <property type="match status" value="1"/>
</dbReference>
<dbReference type="AlphaFoldDB" id="A0A1Y1VPA3"/>